<dbReference type="Proteomes" id="UP001362899">
    <property type="component" value="Unassembled WGS sequence"/>
</dbReference>
<name>A0AAV5RHD9_STABA</name>
<evidence type="ECO:0000313" key="9">
    <source>
        <dbReference type="EMBL" id="GMM50558.1"/>
    </source>
</evidence>
<evidence type="ECO:0000256" key="5">
    <source>
        <dbReference type="ARBA" id="ARBA00022927"/>
    </source>
</evidence>
<dbReference type="GO" id="GO:0017119">
    <property type="term" value="C:Golgi transport complex"/>
    <property type="evidence" value="ECO:0007669"/>
    <property type="project" value="InterPro"/>
</dbReference>
<proteinExistence type="inferred from homology"/>
<dbReference type="PANTHER" id="PTHR21311:SF0">
    <property type="entry name" value="CONSERVED OLIGOMERIC GOLGI COMPLEX SUBUNIT 8"/>
    <property type="match status" value="1"/>
</dbReference>
<dbReference type="PANTHER" id="PTHR21311">
    <property type="entry name" value="CONSERVED OLIGOMERIC GOLGI COMPLEX COMPONENT 8"/>
    <property type="match status" value="1"/>
</dbReference>
<organism evidence="9 10">
    <name type="scientific">Starmerella bacillaris</name>
    <name type="common">Yeast</name>
    <name type="synonym">Candida zemplinina</name>
    <dbReference type="NCBI Taxonomy" id="1247836"/>
    <lineage>
        <taxon>Eukaryota</taxon>
        <taxon>Fungi</taxon>
        <taxon>Dikarya</taxon>
        <taxon>Ascomycota</taxon>
        <taxon>Saccharomycotina</taxon>
        <taxon>Dipodascomycetes</taxon>
        <taxon>Dipodascales</taxon>
        <taxon>Trichomonascaceae</taxon>
        <taxon>Starmerella</taxon>
    </lineage>
</organism>
<keyword evidence="7" id="KW-0472">Membrane</keyword>
<evidence type="ECO:0000256" key="6">
    <source>
        <dbReference type="ARBA" id="ARBA00023034"/>
    </source>
</evidence>
<dbReference type="InterPro" id="IPR007255">
    <property type="entry name" value="COG8"/>
</dbReference>
<protein>
    <recommendedName>
        <fullName evidence="3">Conserved oligomeric Golgi complex subunit 8</fullName>
    </recommendedName>
    <alternativeName>
        <fullName evidence="8">Component of oligomeric Golgi complex 8</fullName>
    </alternativeName>
</protein>
<evidence type="ECO:0000256" key="3">
    <source>
        <dbReference type="ARBA" id="ARBA00020983"/>
    </source>
</evidence>
<evidence type="ECO:0000256" key="7">
    <source>
        <dbReference type="ARBA" id="ARBA00023136"/>
    </source>
</evidence>
<evidence type="ECO:0000256" key="1">
    <source>
        <dbReference type="ARBA" id="ARBA00004395"/>
    </source>
</evidence>
<dbReference type="GO" id="GO:0006891">
    <property type="term" value="P:intra-Golgi vesicle-mediated transport"/>
    <property type="evidence" value="ECO:0007669"/>
    <property type="project" value="TreeGrafter"/>
</dbReference>
<dbReference type="SUPFAM" id="SSF74788">
    <property type="entry name" value="Cullin repeat-like"/>
    <property type="match status" value="1"/>
</dbReference>
<dbReference type="EMBL" id="BTGC01000003">
    <property type="protein sequence ID" value="GMM50558.1"/>
    <property type="molecule type" value="Genomic_DNA"/>
</dbReference>
<evidence type="ECO:0000256" key="2">
    <source>
        <dbReference type="ARBA" id="ARBA00006419"/>
    </source>
</evidence>
<accession>A0AAV5RHD9</accession>
<evidence type="ECO:0000256" key="4">
    <source>
        <dbReference type="ARBA" id="ARBA00022448"/>
    </source>
</evidence>
<dbReference type="Pfam" id="PF04124">
    <property type="entry name" value="Dor1"/>
    <property type="match status" value="1"/>
</dbReference>
<keyword evidence="10" id="KW-1185">Reference proteome</keyword>
<dbReference type="InterPro" id="IPR016159">
    <property type="entry name" value="Cullin_repeat-like_dom_sf"/>
</dbReference>
<dbReference type="GO" id="GO:0032258">
    <property type="term" value="P:cytoplasm to vacuole targeting by the Cvt pathway"/>
    <property type="evidence" value="ECO:0007669"/>
    <property type="project" value="TreeGrafter"/>
</dbReference>
<keyword evidence="6" id="KW-0333">Golgi apparatus</keyword>
<reference evidence="9 10" key="1">
    <citation type="journal article" date="2023" name="Elife">
        <title>Identification of key yeast species and microbe-microbe interactions impacting larval growth of Drosophila in the wild.</title>
        <authorList>
            <person name="Mure A."/>
            <person name="Sugiura Y."/>
            <person name="Maeda R."/>
            <person name="Honda K."/>
            <person name="Sakurai N."/>
            <person name="Takahashi Y."/>
            <person name="Watada M."/>
            <person name="Katoh T."/>
            <person name="Gotoh A."/>
            <person name="Gotoh Y."/>
            <person name="Taniguchi I."/>
            <person name="Nakamura K."/>
            <person name="Hayashi T."/>
            <person name="Katayama T."/>
            <person name="Uemura T."/>
            <person name="Hattori Y."/>
        </authorList>
    </citation>
    <scope>NUCLEOTIDE SEQUENCE [LARGE SCALE GENOMIC DNA]</scope>
    <source>
        <strain evidence="9 10">SB-73</strain>
    </source>
</reference>
<keyword evidence="5" id="KW-0653">Protein transport</keyword>
<comment type="caution">
    <text evidence="9">The sequence shown here is derived from an EMBL/GenBank/DDBJ whole genome shotgun (WGS) entry which is preliminary data.</text>
</comment>
<comment type="similarity">
    <text evidence="2">Belongs to the COG8 family.</text>
</comment>
<comment type="subcellular location">
    <subcellularLocation>
        <location evidence="1">Golgi apparatus membrane</location>
        <topology evidence="1">Peripheral membrane protein</topology>
    </subcellularLocation>
</comment>
<dbReference type="GO" id="GO:0000139">
    <property type="term" value="C:Golgi membrane"/>
    <property type="evidence" value="ECO:0007669"/>
    <property type="project" value="UniProtKB-SubCell"/>
</dbReference>
<gene>
    <name evidence="9" type="ORF">DASB73_015160</name>
</gene>
<sequence length="393" mass="44580">MDLTQYIADRSGVEDVDIGYLKTVVRMSGPELTTQNTLLETRIKDLQSFEQSAAVESLPHFVTAADKLANIRDLAQELKTASSECLEMSLAVLRPSEHPYNAIKALLANEMLVYSQINRVQELMALPEYVKDCVMDGDFNKALDVAGVAARLHVRYPQSQLVLQIQNEVNRSMEGLKVTLYRSLRETSKLSILTKAVGHLRKLTSDNAQLEQDFIEARWLFIQDQWQAIPESTKTGQPYTYLKRVIEIHREQVFAVISAVNTVFKFDKTTSNVSRSVGDLEEKTMETNAKTNTNVNTNTNTNTRDNYNISQFTRKSILALFTMLKSQAPLIKNPSERTSLWLQLAFCSSSLGRVGADFWDLLDEEIMSKQEWYDARQNQQEMASRASRSILST</sequence>
<keyword evidence="4" id="KW-0813">Transport</keyword>
<dbReference type="AlphaFoldDB" id="A0AAV5RHD9"/>
<evidence type="ECO:0000313" key="10">
    <source>
        <dbReference type="Proteomes" id="UP001362899"/>
    </source>
</evidence>
<evidence type="ECO:0000256" key="8">
    <source>
        <dbReference type="ARBA" id="ARBA00031347"/>
    </source>
</evidence>